<dbReference type="SUPFAM" id="SSF51391">
    <property type="entry name" value="Thiamin phosphate synthase"/>
    <property type="match status" value="1"/>
</dbReference>
<sequence length="213" mass="22401">MSKVDFSLYLITDRRQTTGRDLPAVVEEALAGGVRAVQLREKDLSSRELLELARVMRELTGRYGAKLIINDRVDIALATDADGVHLGEASIPADAARRILGAHRLIGVSCHNREGALAAEKSGADFITFGPVYPTPSKAAYGAPVGVERLAEAAALLTIPVFALGGIKGDNIPEVLATGAAGVALISAVIAAVNPNEEARAILTLLEQGRRTE</sequence>
<accession>Q39RH1</accession>
<comment type="caution">
    <text evidence="10">Lacks conserved residue(s) required for the propagation of feature annotation.</text>
</comment>
<evidence type="ECO:0000313" key="15">
    <source>
        <dbReference type="Proteomes" id="UP000007073"/>
    </source>
</evidence>
<keyword evidence="4 10" id="KW-0479">Metal-binding</keyword>
<evidence type="ECO:0000256" key="1">
    <source>
        <dbReference type="ARBA" id="ARBA00003814"/>
    </source>
</evidence>
<comment type="catalytic activity">
    <reaction evidence="7 10 11">
        <text>4-methyl-5-(2-phosphooxyethyl)-thiazole + 4-amino-2-methyl-5-(diphosphooxymethyl)pyrimidine + H(+) = thiamine phosphate + diphosphate</text>
        <dbReference type="Rhea" id="RHEA:22328"/>
        <dbReference type="ChEBI" id="CHEBI:15378"/>
        <dbReference type="ChEBI" id="CHEBI:33019"/>
        <dbReference type="ChEBI" id="CHEBI:37575"/>
        <dbReference type="ChEBI" id="CHEBI:57841"/>
        <dbReference type="ChEBI" id="CHEBI:58296"/>
        <dbReference type="EC" id="2.5.1.3"/>
    </reaction>
</comment>
<gene>
    <name evidence="10" type="primary">thiE</name>
    <name evidence="14" type="synonym">tenI</name>
    <name evidence="14" type="ordered locus">Gmet_2935</name>
</gene>
<organism evidence="14 15">
    <name type="scientific">Geobacter metallireducens (strain ATCC 53774 / DSM 7210 / GS-15)</name>
    <dbReference type="NCBI Taxonomy" id="269799"/>
    <lineage>
        <taxon>Bacteria</taxon>
        <taxon>Pseudomonadati</taxon>
        <taxon>Thermodesulfobacteriota</taxon>
        <taxon>Desulfuromonadia</taxon>
        <taxon>Geobacterales</taxon>
        <taxon>Geobacteraceae</taxon>
        <taxon>Geobacter</taxon>
    </lineage>
</organism>
<protein>
    <recommendedName>
        <fullName evidence="10">Thiamine-phosphate synthase</fullName>
        <shortName evidence="10">TP synthase</shortName>
        <shortName evidence="10">TPS</shortName>
        <ecNumber evidence="10">2.5.1.3</ecNumber>
    </recommendedName>
    <alternativeName>
        <fullName evidence="10">Thiamine-phosphate pyrophosphorylase</fullName>
        <shortName evidence="10">TMP pyrophosphorylase</shortName>
        <shortName evidence="10">TMP-PPase</shortName>
    </alternativeName>
</protein>
<dbReference type="KEGG" id="gme:Gmet_2935"/>
<feature type="binding site" evidence="10">
    <location>
        <position position="109"/>
    </location>
    <ligand>
        <name>4-amino-2-methyl-5-(diphosphooxymethyl)pyrimidine</name>
        <dbReference type="ChEBI" id="CHEBI:57841"/>
    </ligand>
</feature>
<evidence type="ECO:0000256" key="7">
    <source>
        <dbReference type="ARBA" id="ARBA00047334"/>
    </source>
</evidence>
<dbReference type="RefSeq" id="WP_004512871.1">
    <property type="nucleotide sequence ID" value="NC_007517.1"/>
</dbReference>
<dbReference type="NCBIfam" id="TIGR00693">
    <property type="entry name" value="thiE"/>
    <property type="match status" value="1"/>
</dbReference>
<dbReference type="GO" id="GO:0009228">
    <property type="term" value="P:thiamine biosynthetic process"/>
    <property type="evidence" value="ECO:0007669"/>
    <property type="project" value="UniProtKB-KW"/>
</dbReference>
<keyword evidence="6 10" id="KW-0784">Thiamine biosynthesis</keyword>
<comment type="catalytic activity">
    <reaction evidence="8 10 11">
        <text>2-(2-carboxy-4-methylthiazol-5-yl)ethyl phosphate + 4-amino-2-methyl-5-(diphosphooxymethyl)pyrimidine + 2 H(+) = thiamine phosphate + CO2 + diphosphate</text>
        <dbReference type="Rhea" id="RHEA:47848"/>
        <dbReference type="ChEBI" id="CHEBI:15378"/>
        <dbReference type="ChEBI" id="CHEBI:16526"/>
        <dbReference type="ChEBI" id="CHEBI:33019"/>
        <dbReference type="ChEBI" id="CHEBI:37575"/>
        <dbReference type="ChEBI" id="CHEBI:57841"/>
        <dbReference type="ChEBI" id="CHEBI:62890"/>
        <dbReference type="EC" id="2.5.1.3"/>
    </reaction>
</comment>
<evidence type="ECO:0000259" key="13">
    <source>
        <dbReference type="Pfam" id="PF02581"/>
    </source>
</evidence>
<evidence type="ECO:0000313" key="14">
    <source>
        <dbReference type="EMBL" id="ABB33153.1"/>
    </source>
</evidence>
<dbReference type="PANTHER" id="PTHR20857">
    <property type="entry name" value="THIAMINE-PHOSPHATE PYROPHOSPHORYLASE"/>
    <property type="match status" value="1"/>
</dbReference>
<reference evidence="14 15" key="1">
    <citation type="submission" date="2005-10" db="EMBL/GenBank/DDBJ databases">
        <title>Complete sequence of Geobacter metallireducens GS-15.</title>
        <authorList>
            <consortium name="US DOE Joint Genome Institute"/>
            <person name="Copeland A."/>
            <person name="Lucas S."/>
            <person name="Lapidus A."/>
            <person name="Barry K."/>
            <person name="Detter J.C."/>
            <person name="Glavina T."/>
            <person name="Hammon N."/>
            <person name="Israni S."/>
            <person name="Pitluck S."/>
            <person name="Di Bartolo G."/>
            <person name="Chain P."/>
            <person name="Schmutz J."/>
            <person name="Larimer F."/>
            <person name="Land M."/>
            <person name="Kyrpides N."/>
            <person name="Ivanova N."/>
            <person name="Richardson P."/>
        </authorList>
    </citation>
    <scope>NUCLEOTIDE SEQUENCE [LARGE SCALE GENOMIC DNA]</scope>
    <source>
        <strain evidence="15">ATCC 53774 / DSM 7210 / GS-15</strain>
    </source>
</reference>
<dbReference type="GO" id="GO:0009229">
    <property type="term" value="P:thiamine diphosphate biosynthetic process"/>
    <property type="evidence" value="ECO:0007669"/>
    <property type="project" value="UniProtKB-UniRule"/>
</dbReference>
<comment type="catalytic activity">
    <reaction evidence="9 10 11">
        <text>2-[(2R,5Z)-2-carboxy-4-methylthiazol-5(2H)-ylidene]ethyl phosphate + 4-amino-2-methyl-5-(diphosphooxymethyl)pyrimidine + 2 H(+) = thiamine phosphate + CO2 + diphosphate</text>
        <dbReference type="Rhea" id="RHEA:47844"/>
        <dbReference type="ChEBI" id="CHEBI:15378"/>
        <dbReference type="ChEBI" id="CHEBI:16526"/>
        <dbReference type="ChEBI" id="CHEBI:33019"/>
        <dbReference type="ChEBI" id="CHEBI:37575"/>
        <dbReference type="ChEBI" id="CHEBI:57841"/>
        <dbReference type="ChEBI" id="CHEBI:62899"/>
        <dbReference type="EC" id="2.5.1.3"/>
    </reaction>
</comment>
<comment type="function">
    <text evidence="1 10">Condenses 4-methyl-5-(beta-hydroxyethyl)thiazole monophosphate (THZ-P) and 2-methyl-4-amino-5-hydroxymethyl pyrimidine pyrophosphate (HMP-PP) to form thiamine monophosphate (TMP).</text>
</comment>
<feature type="binding site" evidence="10">
    <location>
        <begin position="38"/>
        <end position="42"/>
    </location>
    <ligand>
        <name>4-amino-2-methyl-5-(diphosphooxymethyl)pyrimidine</name>
        <dbReference type="ChEBI" id="CHEBI:57841"/>
    </ligand>
</feature>
<evidence type="ECO:0000256" key="2">
    <source>
        <dbReference type="ARBA" id="ARBA00005165"/>
    </source>
</evidence>
<comment type="pathway">
    <text evidence="2 10 12">Cofactor biosynthesis; thiamine diphosphate biosynthesis; thiamine phosphate from 4-amino-2-methyl-5-diphosphomethylpyrimidine and 4-methyl-5-(2-phosphoethyl)-thiazole: step 1/1.</text>
</comment>
<evidence type="ECO:0000256" key="8">
    <source>
        <dbReference type="ARBA" id="ARBA00047851"/>
    </source>
</evidence>
<dbReference type="InterPro" id="IPR022998">
    <property type="entry name" value="ThiamineP_synth_TenI"/>
</dbReference>
<keyword evidence="15" id="KW-1185">Reference proteome</keyword>
<dbReference type="GO" id="GO:0004789">
    <property type="term" value="F:thiamine-phosphate diphosphorylase activity"/>
    <property type="evidence" value="ECO:0007669"/>
    <property type="project" value="UniProtKB-UniRule"/>
</dbReference>
<feature type="binding site" evidence="10">
    <location>
        <position position="71"/>
    </location>
    <ligand>
        <name>Mg(2+)</name>
        <dbReference type="ChEBI" id="CHEBI:18420"/>
    </ligand>
</feature>
<dbReference type="PANTHER" id="PTHR20857:SF15">
    <property type="entry name" value="THIAMINE-PHOSPHATE SYNTHASE"/>
    <property type="match status" value="1"/>
</dbReference>
<dbReference type="GO" id="GO:0000287">
    <property type="term" value="F:magnesium ion binding"/>
    <property type="evidence" value="ECO:0007669"/>
    <property type="project" value="UniProtKB-UniRule"/>
</dbReference>
<feature type="binding site" evidence="10">
    <location>
        <position position="138"/>
    </location>
    <ligand>
        <name>4-amino-2-methyl-5-(diphosphooxymethyl)pyrimidine</name>
        <dbReference type="ChEBI" id="CHEBI:57841"/>
    </ligand>
</feature>
<feature type="binding site" evidence="10">
    <location>
        <begin position="135"/>
        <end position="137"/>
    </location>
    <ligand>
        <name>2-[(2R,5Z)-2-carboxy-4-methylthiazol-5(2H)-ylidene]ethyl phosphate</name>
        <dbReference type="ChEBI" id="CHEBI:62899"/>
    </ligand>
</feature>
<evidence type="ECO:0000256" key="3">
    <source>
        <dbReference type="ARBA" id="ARBA00022679"/>
    </source>
</evidence>
<evidence type="ECO:0000256" key="11">
    <source>
        <dbReference type="RuleBase" id="RU003826"/>
    </source>
</evidence>
<dbReference type="FunFam" id="3.20.20.70:FF:000096">
    <property type="entry name" value="Thiamine-phosphate synthase"/>
    <property type="match status" value="1"/>
</dbReference>
<dbReference type="HAMAP" id="MF_00097">
    <property type="entry name" value="TMP_synthase"/>
    <property type="match status" value="1"/>
</dbReference>
<proteinExistence type="inferred from homology"/>
<dbReference type="STRING" id="269799.Gmet_2935"/>
<feature type="domain" description="Thiamine phosphate synthase/TenI" evidence="13">
    <location>
        <begin position="8"/>
        <end position="189"/>
    </location>
</feature>
<feature type="binding site" evidence="10">
    <location>
        <begin position="186"/>
        <end position="187"/>
    </location>
    <ligand>
        <name>2-[(2R,5Z)-2-carboxy-4-methylthiazol-5(2H)-ylidene]ethyl phosphate</name>
        <dbReference type="ChEBI" id="CHEBI:62899"/>
    </ligand>
</feature>
<feature type="binding site" evidence="10">
    <location>
        <position position="70"/>
    </location>
    <ligand>
        <name>4-amino-2-methyl-5-(diphosphooxymethyl)pyrimidine</name>
        <dbReference type="ChEBI" id="CHEBI:57841"/>
    </ligand>
</feature>
<dbReference type="EC" id="2.5.1.3" evidence="10"/>
<dbReference type="HOGENOM" id="CLU_018272_3_4_7"/>
<dbReference type="GO" id="GO:0005737">
    <property type="term" value="C:cytoplasm"/>
    <property type="evidence" value="ECO:0007669"/>
    <property type="project" value="TreeGrafter"/>
</dbReference>
<dbReference type="InterPro" id="IPR034291">
    <property type="entry name" value="TMP_synthase"/>
</dbReference>
<dbReference type="eggNOG" id="COG0352">
    <property type="taxonomic scope" value="Bacteria"/>
</dbReference>
<keyword evidence="5 10" id="KW-0460">Magnesium</keyword>
<comment type="similarity">
    <text evidence="10 11">Belongs to the thiamine-phosphate synthase family.</text>
</comment>
<evidence type="ECO:0000256" key="10">
    <source>
        <dbReference type="HAMAP-Rule" id="MF_00097"/>
    </source>
</evidence>
<name>Q39RH1_GEOMG</name>
<keyword evidence="3 10" id="KW-0808">Transferase</keyword>
<dbReference type="InterPro" id="IPR013785">
    <property type="entry name" value="Aldolase_TIM"/>
</dbReference>
<dbReference type="Proteomes" id="UP000007073">
    <property type="component" value="Chromosome"/>
</dbReference>
<evidence type="ECO:0000256" key="5">
    <source>
        <dbReference type="ARBA" id="ARBA00022842"/>
    </source>
</evidence>
<comment type="cofactor">
    <cofactor evidence="10">
        <name>Mg(2+)</name>
        <dbReference type="ChEBI" id="CHEBI:18420"/>
    </cofactor>
    <text evidence="10">Binds 1 Mg(2+) ion per subunit.</text>
</comment>
<dbReference type="AlphaFoldDB" id="Q39RH1"/>
<evidence type="ECO:0000256" key="4">
    <source>
        <dbReference type="ARBA" id="ARBA00022723"/>
    </source>
</evidence>
<dbReference type="InterPro" id="IPR036206">
    <property type="entry name" value="ThiamineP_synth_sf"/>
</dbReference>
<dbReference type="Gene3D" id="3.20.20.70">
    <property type="entry name" value="Aldolase class I"/>
    <property type="match status" value="1"/>
</dbReference>
<dbReference type="EMBL" id="CP000148">
    <property type="protein sequence ID" value="ABB33153.1"/>
    <property type="molecule type" value="Genomic_DNA"/>
</dbReference>
<reference evidence="14 15" key="2">
    <citation type="journal article" date="2009" name="BMC Microbiol.">
        <title>The genome sequence of Geobacter metallireducens: features of metabolism, physiology and regulation common and dissimilar to Geobacter sulfurreducens.</title>
        <authorList>
            <person name="Aklujkar M."/>
            <person name="Krushkal J."/>
            <person name="DiBartolo G."/>
            <person name="Lapidus A."/>
            <person name="Land M.L."/>
            <person name="Lovley D.R."/>
        </authorList>
    </citation>
    <scope>NUCLEOTIDE SEQUENCE [LARGE SCALE GENOMIC DNA]</scope>
    <source>
        <strain evidence="15">ATCC 53774 / DSM 7210 / GS-15</strain>
    </source>
</reference>
<feature type="binding site" evidence="10">
    <location>
        <position position="166"/>
    </location>
    <ligand>
        <name>2-[(2R,5Z)-2-carboxy-4-methylthiazol-5(2H)-ylidene]ethyl phosphate</name>
        <dbReference type="ChEBI" id="CHEBI:62899"/>
    </ligand>
</feature>
<dbReference type="UniPathway" id="UPA00060">
    <property type="reaction ID" value="UER00141"/>
</dbReference>
<dbReference type="CDD" id="cd00564">
    <property type="entry name" value="TMP_TenI"/>
    <property type="match status" value="1"/>
</dbReference>
<evidence type="ECO:0000256" key="12">
    <source>
        <dbReference type="RuleBase" id="RU004253"/>
    </source>
</evidence>
<dbReference type="Pfam" id="PF02581">
    <property type="entry name" value="TMP-TENI"/>
    <property type="match status" value="1"/>
</dbReference>
<evidence type="ECO:0000256" key="9">
    <source>
        <dbReference type="ARBA" id="ARBA00047883"/>
    </source>
</evidence>
<evidence type="ECO:0000256" key="6">
    <source>
        <dbReference type="ARBA" id="ARBA00022977"/>
    </source>
</evidence>